<dbReference type="InParanoid" id="A0A0V0QXX2"/>
<gene>
    <name evidence="3" type="ORF">PPERSA_00340</name>
</gene>
<dbReference type="AlphaFoldDB" id="A0A0V0QXX2"/>
<reference evidence="3 4" key="1">
    <citation type="journal article" date="2015" name="Sci. Rep.">
        <title>Genome of the facultative scuticociliatosis pathogen Pseudocohnilembus persalinus provides insight into its virulence through horizontal gene transfer.</title>
        <authorList>
            <person name="Xiong J."/>
            <person name="Wang G."/>
            <person name="Cheng J."/>
            <person name="Tian M."/>
            <person name="Pan X."/>
            <person name="Warren A."/>
            <person name="Jiang C."/>
            <person name="Yuan D."/>
            <person name="Miao W."/>
        </authorList>
    </citation>
    <scope>NUCLEOTIDE SEQUENCE [LARGE SCALE GENOMIC DNA]</scope>
    <source>
        <strain evidence="3">36N120E</strain>
    </source>
</reference>
<organism evidence="3 4">
    <name type="scientific">Pseudocohnilembus persalinus</name>
    <name type="common">Ciliate</name>
    <dbReference type="NCBI Taxonomy" id="266149"/>
    <lineage>
        <taxon>Eukaryota</taxon>
        <taxon>Sar</taxon>
        <taxon>Alveolata</taxon>
        <taxon>Ciliophora</taxon>
        <taxon>Intramacronucleata</taxon>
        <taxon>Oligohymenophorea</taxon>
        <taxon>Scuticociliatia</taxon>
        <taxon>Philasterida</taxon>
        <taxon>Pseudocohnilembidae</taxon>
        <taxon>Pseudocohnilembus</taxon>
    </lineage>
</organism>
<evidence type="ECO:0008006" key="5">
    <source>
        <dbReference type="Google" id="ProtNLM"/>
    </source>
</evidence>
<keyword evidence="2" id="KW-1133">Transmembrane helix</keyword>
<sequence>MILYAIGIFNGILFVSLISIIQMKQVLVVNVIVLSILGYFLIDQTVVVIIGFTFVFIVIYLQNQIAKRQFIEDLEYKKKLENLVDLFQIISEGVLVVALKNKKIGQELIQDKIIKSQQITKQRLNNSKEQQVLYKKTNIFENHNKIDDIESRLSHRSVVHLTIQNKENQQDQQQKDNQNDLQILFQNNKFLNDFDISFNEFQQKDNYKKNSYSNNNQNQQQQQRKQNKTIDQLFQQDNINFQNEKQKLCQIQKVLDNSFYINYSIQRKQSLNDIAKQILTQKQSNENFDILSNEFDIKYLEDDQQNIFNYQVKLIYTKWFDQPALIVIFSDIEKKKQQQKNTIQNGQWYCEKQTLRSMVSQESVESGEDKCYSQNLYNKNTSCNLNFNYERIKNQYAANICLINWILKKLGPKQTLEFDDFLFSMSKIQIQIKLNVNTQIVNKRDINCYSNCGLNQLPIPASQKEKYFISDLNKA</sequence>
<proteinExistence type="predicted"/>
<evidence type="ECO:0000313" key="3">
    <source>
        <dbReference type="EMBL" id="KRX07183.1"/>
    </source>
</evidence>
<accession>A0A0V0QXX2</accession>
<keyword evidence="2" id="KW-0812">Transmembrane</keyword>
<feature type="region of interest" description="Disordered" evidence="1">
    <location>
        <begin position="207"/>
        <end position="228"/>
    </location>
</feature>
<comment type="caution">
    <text evidence="3">The sequence shown here is derived from an EMBL/GenBank/DDBJ whole genome shotgun (WGS) entry which is preliminary data.</text>
</comment>
<evidence type="ECO:0000256" key="1">
    <source>
        <dbReference type="SAM" id="MobiDB-lite"/>
    </source>
</evidence>
<dbReference type="Proteomes" id="UP000054937">
    <property type="component" value="Unassembled WGS sequence"/>
</dbReference>
<keyword evidence="2" id="KW-0472">Membrane</keyword>
<evidence type="ECO:0000256" key="2">
    <source>
        <dbReference type="SAM" id="Phobius"/>
    </source>
</evidence>
<name>A0A0V0QXX2_PSEPJ</name>
<feature type="compositionally biased region" description="Low complexity" evidence="1">
    <location>
        <begin position="209"/>
        <end position="224"/>
    </location>
</feature>
<keyword evidence="4" id="KW-1185">Reference proteome</keyword>
<feature type="transmembrane region" description="Helical" evidence="2">
    <location>
        <begin position="39"/>
        <end position="61"/>
    </location>
</feature>
<protein>
    <recommendedName>
        <fullName evidence="5">Transmembrane protein</fullName>
    </recommendedName>
</protein>
<evidence type="ECO:0000313" key="4">
    <source>
        <dbReference type="Proteomes" id="UP000054937"/>
    </source>
</evidence>
<dbReference type="EMBL" id="LDAU01000085">
    <property type="protein sequence ID" value="KRX07183.1"/>
    <property type="molecule type" value="Genomic_DNA"/>
</dbReference>